<gene>
    <name evidence="1" type="ORF">DA391_05380</name>
</gene>
<evidence type="ECO:0000313" key="1">
    <source>
        <dbReference type="EMBL" id="AVX37134.1"/>
    </source>
</evidence>
<dbReference type="EMBL" id="CP028487">
    <property type="protein sequence ID" value="AVX37134.1"/>
    <property type="molecule type" value="Genomic_DNA"/>
</dbReference>
<evidence type="ECO:0000313" key="2">
    <source>
        <dbReference type="Proteomes" id="UP000240908"/>
    </source>
</evidence>
<dbReference type="Proteomes" id="UP000240908">
    <property type="component" value="Chromosome"/>
</dbReference>
<keyword evidence="2" id="KW-1185">Reference proteome</keyword>
<reference evidence="2" key="1">
    <citation type="journal article" date="2018" name="Genome Announc.">
        <title>First complete genome sequence of Yersinia massiliensis.</title>
        <authorList>
            <person name="Thomas M.C."/>
            <person name="Arling V."/>
            <person name="Goji N."/>
            <person name="Janzen T.W."/>
            <person name="Duceppe M.-O."/>
            <person name="Mathews A."/>
            <person name="Carrillo C."/>
            <person name="Amoako K."/>
        </authorList>
    </citation>
    <scope>NUCLEOTIDE SEQUENCE [LARGE SCALE GENOMIC DNA]</scope>
    <source>
        <strain evidence="2">GTA</strain>
    </source>
</reference>
<protein>
    <submittedName>
        <fullName evidence="1">Uncharacterized protein</fullName>
    </submittedName>
</protein>
<organism evidence="1 2">
    <name type="scientific">Yersinia massiliensis</name>
    <dbReference type="NCBI Taxonomy" id="419257"/>
    <lineage>
        <taxon>Bacteria</taxon>
        <taxon>Pseudomonadati</taxon>
        <taxon>Pseudomonadota</taxon>
        <taxon>Gammaproteobacteria</taxon>
        <taxon>Enterobacterales</taxon>
        <taxon>Yersiniaceae</taxon>
        <taxon>Yersinia</taxon>
    </lineage>
</organism>
<name>A0ABM6UQJ5_9GAMM</name>
<accession>A0ABM6UQJ5</accession>
<dbReference type="RefSeq" id="WP_108087433.1">
    <property type="nucleotide sequence ID" value="NZ_CP028487.1"/>
</dbReference>
<proteinExistence type="predicted"/>
<sequence length="234" mass="27729">MKFPLIIDTKLLEIQIGNIRASANQNTKTFIQKIKICKSNAKRANLNYDNAFEKIKMAYTSLNSMLTFQNETYLVQLVKDNYEKIINENTPLSHPLKSLYAYIYKYVYNEGNVKLCSDEIISYAKLSNIKDEPLHARYVIRKINEIVYVYIFRENYTENNFLNIYKKLRECKQYPIFHTYEQFLDILYLLRHQNLNEAYRLINGIDLDEIQSNKLISSISIIKLALKIKLEPKK</sequence>